<evidence type="ECO:0000256" key="2">
    <source>
        <dbReference type="SAM" id="SignalP"/>
    </source>
</evidence>
<feature type="region of interest" description="Disordered" evidence="1">
    <location>
        <begin position="27"/>
        <end position="105"/>
    </location>
</feature>
<name>A0ABU8DTF2_9ACTN</name>
<keyword evidence="5" id="KW-1185">Reference proteome</keyword>
<dbReference type="Gene3D" id="3.10.450.40">
    <property type="match status" value="1"/>
</dbReference>
<comment type="caution">
    <text evidence="4">The sequence shown here is derived from an EMBL/GenBank/DDBJ whole genome shotgun (WGS) entry which is preliminary data.</text>
</comment>
<feature type="domain" description="PepSY" evidence="3">
    <location>
        <begin position="115"/>
        <end position="172"/>
    </location>
</feature>
<dbReference type="EMBL" id="JBAPLU010000009">
    <property type="protein sequence ID" value="MEI4272136.1"/>
    <property type="molecule type" value="Genomic_DNA"/>
</dbReference>
<sequence length="195" mass="18592">MKLRLTKAKLAAAGIATALAIGGGASIAAASGPDTAASSTTATSDQVAADQADSGQADGETADGPDGGPGSKQDAADPTFTGTVPAPAATEVPDGQEAAGSDGAEQAALQALATVTQAQAEQAALAAVPGSVTETDLDAENGYVVYSVEINGADGTVTEVTVDAGTGSVLAQQAGQANDPADAPDQPEGAGDPQD</sequence>
<reference evidence="4 5" key="1">
    <citation type="submission" date="2024-03" db="EMBL/GenBank/DDBJ databases">
        <title>Draft genome sequence of Klenkia sp. LSe6-5.</title>
        <authorList>
            <person name="Duangmal K."/>
            <person name="Chantavorakit T."/>
        </authorList>
    </citation>
    <scope>NUCLEOTIDE SEQUENCE [LARGE SCALE GENOMIC DNA]</scope>
    <source>
        <strain evidence="4 5">LSe6-5</strain>
    </source>
</reference>
<feature type="signal peptide" evidence="2">
    <location>
        <begin position="1"/>
        <end position="20"/>
    </location>
</feature>
<evidence type="ECO:0000313" key="4">
    <source>
        <dbReference type="EMBL" id="MEI4272136.1"/>
    </source>
</evidence>
<gene>
    <name evidence="4" type="ORF">TEK04_10415</name>
</gene>
<feature type="compositionally biased region" description="Low complexity" evidence="1">
    <location>
        <begin position="27"/>
        <end position="59"/>
    </location>
</feature>
<proteinExistence type="predicted"/>
<evidence type="ECO:0000256" key="1">
    <source>
        <dbReference type="SAM" id="MobiDB-lite"/>
    </source>
</evidence>
<dbReference type="RefSeq" id="WP_336404272.1">
    <property type="nucleotide sequence ID" value="NZ_JBAPLU010000009.1"/>
</dbReference>
<dbReference type="InterPro" id="IPR025711">
    <property type="entry name" value="PepSY"/>
</dbReference>
<feature type="region of interest" description="Disordered" evidence="1">
    <location>
        <begin position="167"/>
        <end position="195"/>
    </location>
</feature>
<evidence type="ECO:0000259" key="3">
    <source>
        <dbReference type="Pfam" id="PF03413"/>
    </source>
</evidence>
<organism evidence="4 5">
    <name type="scientific">Klenkia sesuvii</name>
    <dbReference type="NCBI Taxonomy" id="3103137"/>
    <lineage>
        <taxon>Bacteria</taxon>
        <taxon>Bacillati</taxon>
        <taxon>Actinomycetota</taxon>
        <taxon>Actinomycetes</taxon>
        <taxon>Geodermatophilales</taxon>
        <taxon>Geodermatophilaceae</taxon>
        <taxon>Klenkia</taxon>
    </lineage>
</organism>
<accession>A0ABU8DTF2</accession>
<protein>
    <submittedName>
        <fullName evidence="4">PepSY domain-containing protein</fullName>
    </submittedName>
</protein>
<keyword evidence="2" id="KW-0732">Signal</keyword>
<dbReference type="Pfam" id="PF03413">
    <property type="entry name" value="PepSY"/>
    <property type="match status" value="1"/>
</dbReference>
<feature type="chain" id="PRO_5046906429" evidence="2">
    <location>
        <begin position="21"/>
        <end position="195"/>
    </location>
</feature>
<evidence type="ECO:0000313" key="5">
    <source>
        <dbReference type="Proteomes" id="UP001361570"/>
    </source>
</evidence>
<dbReference type="Proteomes" id="UP001361570">
    <property type="component" value="Unassembled WGS sequence"/>
</dbReference>